<evidence type="ECO:0000313" key="2">
    <source>
        <dbReference type="Proteomes" id="UP001302745"/>
    </source>
</evidence>
<proteinExistence type="predicted"/>
<dbReference type="AlphaFoldDB" id="A0AAN6VIW4"/>
<keyword evidence="2" id="KW-1185">Reference proteome</keyword>
<organism evidence="1 2">
    <name type="scientific">Chaetomidium leptoderma</name>
    <dbReference type="NCBI Taxonomy" id="669021"/>
    <lineage>
        <taxon>Eukaryota</taxon>
        <taxon>Fungi</taxon>
        <taxon>Dikarya</taxon>
        <taxon>Ascomycota</taxon>
        <taxon>Pezizomycotina</taxon>
        <taxon>Sordariomycetes</taxon>
        <taxon>Sordariomycetidae</taxon>
        <taxon>Sordariales</taxon>
        <taxon>Chaetomiaceae</taxon>
        <taxon>Chaetomidium</taxon>
    </lineage>
</organism>
<name>A0AAN6VIW4_9PEZI</name>
<dbReference type="EMBL" id="MU856976">
    <property type="protein sequence ID" value="KAK4152388.1"/>
    <property type="molecule type" value="Genomic_DNA"/>
</dbReference>
<dbReference type="PANTHER" id="PTHR35179:SF2">
    <property type="entry name" value="START DOMAIN-CONTAINING PROTEIN"/>
    <property type="match status" value="1"/>
</dbReference>
<protein>
    <submittedName>
        <fullName evidence="1">Uncharacterized protein</fullName>
    </submittedName>
</protein>
<reference evidence="1" key="2">
    <citation type="submission" date="2023-05" db="EMBL/GenBank/DDBJ databases">
        <authorList>
            <consortium name="Lawrence Berkeley National Laboratory"/>
            <person name="Steindorff A."/>
            <person name="Hensen N."/>
            <person name="Bonometti L."/>
            <person name="Westerberg I."/>
            <person name="Brannstrom I.O."/>
            <person name="Guillou S."/>
            <person name="Cros-Aarteil S."/>
            <person name="Calhoun S."/>
            <person name="Haridas S."/>
            <person name="Kuo A."/>
            <person name="Mondo S."/>
            <person name="Pangilinan J."/>
            <person name="Riley R."/>
            <person name="Labutti K."/>
            <person name="Andreopoulos B."/>
            <person name="Lipzen A."/>
            <person name="Chen C."/>
            <person name="Yanf M."/>
            <person name="Daum C."/>
            <person name="Ng V."/>
            <person name="Clum A."/>
            <person name="Ohm R."/>
            <person name="Martin F."/>
            <person name="Silar P."/>
            <person name="Natvig D."/>
            <person name="Lalanne C."/>
            <person name="Gautier V."/>
            <person name="Ament-Velasquez S.L."/>
            <person name="Kruys A."/>
            <person name="Hutchinson M.I."/>
            <person name="Powell A.J."/>
            <person name="Barry K."/>
            <person name="Miller A.N."/>
            <person name="Grigoriev I.V."/>
            <person name="Debuchy R."/>
            <person name="Gladieux P."/>
            <person name="Thoren M.H."/>
            <person name="Johannesson H."/>
        </authorList>
    </citation>
    <scope>NUCLEOTIDE SEQUENCE</scope>
    <source>
        <strain evidence="1">CBS 538.74</strain>
    </source>
</reference>
<reference evidence="1" key="1">
    <citation type="journal article" date="2023" name="Mol. Phylogenet. Evol.">
        <title>Genome-scale phylogeny and comparative genomics of the fungal order Sordariales.</title>
        <authorList>
            <person name="Hensen N."/>
            <person name="Bonometti L."/>
            <person name="Westerberg I."/>
            <person name="Brannstrom I.O."/>
            <person name="Guillou S."/>
            <person name="Cros-Aarteil S."/>
            <person name="Calhoun S."/>
            <person name="Haridas S."/>
            <person name="Kuo A."/>
            <person name="Mondo S."/>
            <person name="Pangilinan J."/>
            <person name="Riley R."/>
            <person name="LaButti K."/>
            <person name="Andreopoulos B."/>
            <person name="Lipzen A."/>
            <person name="Chen C."/>
            <person name="Yan M."/>
            <person name="Daum C."/>
            <person name="Ng V."/>
            <person name="Clum A."/>
            <person name="Steindorff A."/>
            <person name="Ohm R.A."/>
            <person name="Martin F."/>
            <person name="Silar P."/>
            <person name="Natvig D.O."/>
            <person name="Lalanne C."/>
            <person name="Gautier V."/>
            <person name="Ament-Velasquez S.L."/>
            <person name="Kruys A."/>
            <person name="Hutchinson M.I."/>
            <person name="Powell A.J."/>
            <person name="Barry K."/>
            <person name="Miller A.N."/>
            <person name="Grigoriev I.V."/>
            <person name="Debuchy R."/>
            <person name="Gladieux P."/>
            <person name="Hiltunen Thoren M."/>
            <person name="Johannesson H."/>
        </authorList>
    </citation>
    <scope>NUCLEOTIDE SEQUENCE</scope>
    <source>
        <strain evidence="1">CBS 538.74</strain>
    </source>
</reference>
<dbReference type="PANTHER" id="PTHR35179">
    <property type="entry name" value="PROTEIN CBG02620"/>
    <property type="match status" value="1"/>
</dbReference>
<evidence type="ECO:0000313" key="1">
    <source>
        <dbReference type="EMBL" id="KAK4152388.1"/>
    </source>
</evidence>
<sequence length="297" mass="33573">MAEVSSRLWISQTPNLVVGYHQNGVFDNVQLRDMTEDLRQWEITNQGDLCKLAGLLTKIIGVVKLSGDRRALVQYDGLSSRLKISATSKGKRALPEDLYAKWELKGEGDDEHSAQAGLGDITKLKIKDNESQTTPLPLIPDGTPQTLLNMLTLQSLPIDVLAGRGVRDVMGDMRQGKSDWDPEERTEIRGSKDLARDSAFRLLYLILVDESAMEARNRNSVYNATDFVVSHGGIFKCRTRKMVCAAFEGRFHVSDKQRKNLDKWPIGSEVEEREDVTTEEDLDCYHYFDSDSSDYYF</sequence>
<accession>A0AAN6VIW4</accession>
<dbReference type="Proteomes" id="UP001302745">
    <property type="component" value="Unassembled WGS sequence"/>
</dbReference>
<gene>
    <name evidence="1" type="ORF">C8A00DRAFT_34915</name>
</gene>
<comment type="caution">
    <text evidence="1">The sequence shown here is derived from an EMBL/GenBank/DDBJ whole genome shotgun (WGS) entry which is preliminary data.</text>
</comment>